<reference evidence="3 4" key="2">
    <citation type="submission" date="2020-04" db="EMBL/GenBank/DDBJ databases">
        <title>FDA dAtabase for Regulatory Grade micrObial Sequences (FDA-ARGOS): Supporting development and validation of Infectious Disease Dx tests.</title>
        <authorList>
            <person name="Sciortino C."/>
            <person name="Tallon L."/>
            <person name="Sadzewicz L."/>
            <person name="Vavikolanu K."/>
            <person name="Mehta A."/>
            <person name="Aluvathingal J."/>
            <person name="Nadendla S."/>
            <person name="Nandy P."/>
            <person name="Geyer C."/>
            <person name="Yan Y."/>
            <person name="Sichtig H."/>
        </authorList>
    </citation>
    <scope>NUCLEOTIDE SEQUENCE [LARGE SCALE GENOMIC DNA]</scope>
    <source>
        <strain evidence="3 4">FDAARGOS_633</strain>
    </source>
</reference>
<evidence type="ECO:0000313" key="5">
    <source>
        <dbReference type="Proteomes" id="UP001155820"/>
    </source>
</evidence>
<organism evidence="2 5">
    <name type="scientific">Agrobacterium pusense</name>
    <dbReference type="NCBI Taxonomy" id="648995"/>
    <lineage>
        <taxon>Bacteria</taxon>
        <taxon>Pseudomonadati</taxon>
        <taxon>Pseudomonadota</taxon>
        <taxon>Alphaproteobacteria</taxon>
        <taxon>Hyphomicrobiales</taxon>
        <taxon>Rhizobiaceae</taxon>
        <taxon>Rhizobium/Agrobacterium group</taxon>
        <taxon>Agrobacterium</taxon>
    </lineage>
</organism>
<dbReference type="InterPro" id="IPR009325">
    <property type="entry name" value="DUF983"/>
</dbReference>
<evidence type="ECO:0000313" key="3">
    <source>
        <dbReference type="EMBL" id="QIX22541.1"/>
    </source>
</evidence>
<feature type="transmembrane region" description="Helical" evidence="1">
    <location>
        <begin position="83"/>
        <end position="104"/>
    </location>
</feature>
<dbReference type="RefSeq" id="WP_004440372.1">
    <property type="nucleotide sequence ID" value="NZ_CP039894.1"/>
</dbReference>
<dbReference type="Pfam" id="PF06170">
    <property type="entry name" value="DUF983"/>
    <property type="match status" value="1"/>
</dbReference>
<reference evidence="2" key="1">
    <citation type="submission" date="2019-07" db="EMBL/GenBank/DDBJ databases">
        <title>FDA dAtabase for Regulatory Grade micrObial Sequences (FDA-ARGOS): Supporting development and validation of Infectious Disease Dx tests.</title>
        <authorList>
            <person name="Bachman M."/>
            <person name="Young C."/>
            <person name="Tallon L."/>
            <person name="Sadzewicz L."/>
            <person name="Vavikolanu K."/>
            <person name="Mehta A."/>
            <person name="Aluvathingal J."/>
            <person name="Nadendla S."/>
            <person name="Nandy P."/>
            <person name="Geyer C."/>
            <person name="Yan Y."/>
            <person name="Sichtig H."/>
        </authorList>
    </citation>
    <scope>NUCLEOTIDE SEQUENCE</scope>
    <source>
        <strain evidence="2">FDAARGOS_618</strain>
    </source>
</reference>
<dbReference type="Proteomes" id="UP001155820">
    <property type="component" value="Unassembled WGS sequence"/>
</dbReference>
<keyword evidence="1" id="KW-1133">Transmembrane helix</keyword>
<protein>
    <submittedName>
        <fullName evidence="2">DUF983 domain-containing protein</fullName>
    </submittedName>
</protein>
<dbReference type="EMBL" id="CP050898">
    <property type="protein sequence ID" value="QIX22541.1"/>
    <property type="molecule type" value="Genomic_DNA"/>
</dbReference>
<dbReference type="GeneID" id="61454067"/>
<keyword evidence="1" id="KW-0812">Transmembrane</keyword>
<dbReference type="EMBL" id="JABRWM010000006">
    <property type="protein sequence ID" value="NRF21282.1"/>
    <property type="molecule type" value="Genomic_DNA"/>
</dbReference>
<proteinExistence type="predicted"/>
<keyword evidence="5" id="KW-1185">Reference proteome</keyword>
<keyword evidence="1" id="KW-0472">Membrane</keyword>
<dbReference type="Proteomes" id="UP000500870">
    <property type="component" value="Chromosome 1"/>
</dbReference>
<name>A0A1L9CIX7_9HYPH</name>
<evidence type="ECO:0000313" key="4">
    <source>
        <dbReference type="Proteomes" id="UP000500870"/>
    </source>
</evidence>
<evidence type="ECO:0000256" key="1">
    <source>
        <dbReference type="SAM" id="Phobius"/>
    </source>
</evidence>
<feature type="transmembrane region" description="Helical" evidence="1">
    <location>
        <begin position="59"/>
        <end position="77"/>
    </location>
</feature>
<dbReference type="AlphaFoldDB" id="A0A1L9CIX7"/>
<sequence length="128" mass="13894">MSEPSGSKFAPVDPIKVGLKGCCPRCGNGRLFDGFLTVKPACSACGLDYGFADAGDGPAVFVMLIVGFLVVGLALWFDQHFAPPVWVHVILWLPFTVIVSLVLLRKLKGIMIALQYRNNASEGRLDRE</sequence>
<accession>A0A1L9CIX7</accession>
<gene>
    <name evidence="2" type="ORF">FOB26_19695</name>
    <name evidence="3" type="ORF">FOB41_16000</name>
</gene>
<evidence type="ECO:0000313" key="2">
    <source>
        <dbReference type="EMBL" id="NRF21282.1"/>
    </source>
</evidence>